<dbReference type="SUPFAM" id="SSF56672">
    <property type="entry name" value="DNA/RNA polymerases"/>
    <property type="match status" value="1"/>
</dbReference>
<dbReference type="EMBL" id="PGFF01000001">
    <property type="protein sequence ID" value="PJJ72177.1"/>
    <property type="molecule type" value="Genomic_DNA"/>
</dbReference>
<dbReference type="Gene3D" id="3.40.1170.60">
    <property type="match status" value="1"/>
</dbReference>
<evidence type="ECO:0000259" key="2">
    <source>
        <dbReference type="Pfam" id="PF00817"/>
    </source>
</evidence>
<dbReference type="InterPro" id="IPR050356">
    <property type="entry name" value="SulA_CellDiv_inhibitor"/>
</dbReference>
<keyword evidence="4" id="KW-1185">Reference proteome</keyword>
<sequence>MSALPAAAPVPVGDSPVRSLVLWCPDWPVVALSRAGDTRVHPDEPVALVEANRVVACSAAARREGVRRGQRRREAQSRCPTLRIVRHDPGLDQRAFAPVIDALEEVTPGVQILRPGLSALRVRGPARYYGGEIPAALTLVGILTELGIPEVRAGVADGPFTAEHAARRADPVRVVPPGKAAEFLAPLPIAVLDDADLIGLLQRLGVRTLGDFATLAPDEVRGRLGDHGALLHALAGGLDSRRIVPRVPPRDLDREVSFEPPLDNVDQVAFGIRVAAERFVDGLAAAHLVCTSLGVEIAAENGERSERVWLHPRAFAAGEVVDRVRWQLQGATPGQGGLRSGVVRVRLTPETVDAIGNHEHGLWGAGPDDRVHAALSRVQSMLGHRGVVTATVGGGRTLADRQTLVPWGDRPVHARERGRPWPGSLPPPVPSTVFPTPRAVTVTDAQGAAVTVDERGHPSAPPAAFTLSNGAGASTPHGAARRTVASWAGPWTVQERWWDAASTGPEHRFQVVDGDGIAWLLLLRGDGWWAEARYD</sequence>
<accession>A0A2M9CJV3</accession>
<keyword evidence="1" id="KW-0227">DNA damage</keyword>
<evidence type="ECO:0000313" key="3">
    <source>
        <dbReference type="EMBL" id="PJJ72177.1"/>
    </source>
</evidence>
<dbReference type="PANTHER" id="PTHR35369:SF2">
    <property type="entry name" value="BLR3025 PROTEIN"/>
    <property type="match status" value="1"/>
</dbReference>
<protein>
    <submittedName>
        <fullName evidence="3">Protein ImuB</fullName>
    </submittedName>
</protein>
<evidence type="ECO:0000256" key="1">
    <source>
        <dbReference type="ARBA" id="ARBA00022763"/>
    </source>
</evidence>
<dbReference type="Proteomes" id="UP000228758">
    <property type="component" value="Unassembled WGS sequence"/>
</dbReference>
<proteinExistence type="predicted"/>
<dbReference type="CDD" id="cd03468">
    <property type="entry name" value="PolY_like"/>
    <property type="match status" value="1"/>
</dbReference>
<organism evidence="3 4">
    <name type="scientific">Diaminobutyricimonas aerilata</name>
    <dbReference type="NCBI Taxonomy" id="1162967"/>
    <lineage>
        <taxon>Bacteria</taxon>
        <taxon>Bacillati</taxon>
        <taxon>Actinomycetota</taxon>
        <taxon>Actinomycetes</taxon>
        <taxon>Micrococcales</taxon>
        <taxon>Microbacteriaceae</taxon>
        <taxon>Diaminobutyricimonas</taxon>
    </lineage>
</organism>
<feature type="domain" description="UmuC" evidence="2">
    <location>
        <begin position="43"/>
        <end position="164"/>
    </location>
</feature>
<dbReference type="InterPro" id="IPR001126">
    <property type="entry name" value="UmuC"/>
</dbReference>
<dbReference type="RefSeq" id="WP_100364395.1">
    <property type="nucleotide sequence ID" value="NZ_PGFF01000001.1"/>
</dbReference>
<dbReference type="OrthoDB" id="5244088at2"/>
<dbReference type="InterPro" id="IPR043502">
    <property type="entry name" value="DNA/RNA_pol_sf"/>
</dbReference>
<reference evidence="3 4" key="1">
    <citation type="submission" date="2017-11" db="EMBL/GenBank/DDBJ databases">
        <title>Genomic Encyclopedia of Archaeal and Bacterial Type Strains, Phase II (KMG-II): From Individual Species to Whole Genera.</title>
        <authorList>
            <person name="Goeker M."/>
        </authorList>
    </citation>
    <scope>NUCLEOTIDE SEQUENCE [LARGE SCALE GENOMIC DNA]</scope>
    <source>
        <strain evidence="3 4">DSM 27393</strain>
    </source>
</reference>
<comment type="caution">
    <text evidence="3">The sequence shown here is derived from an EMBL/GenBank/DDBJ whole genome shotgun (WGS) entry which is preliminary data.</text>
</comment>
<name>A0A2M9CJV3_9MICO</name>
<dbReference type="GO" id="GO:0006281">
    <property type="term" value="P:DNA repair"/>
    <property type="evidence" value="ECO:0007669"/>
    <property type="project" value="InterPro"/>
</dbReference>
<gene>
    <name evidence="3" type="ORF">CLV46_1742</name>
</gene>
<dbReference type="Pfam" id="PF00817">
    <property type="entry name" value="IMS"/>
    <property type="match status" value="1"/>
</dbReference>
<evidence type="ECO:0000313" key="4">
    <source>
        <dbReference type="Proteomes" id="UP000228758"/>
    </source>
</evidence>
<dbReference type="PANTHER" id="PTHR35369">
    <property type="entry name" value="BLR3025 PROTEIN-RELATED"/>
    <property type="match status" value="1"/>
</dbReference>
<dbReference type="AlphaFoldDB" id="A0A2M9CJV3"/>